<dbReference type="SUPFAM" id="SSF53335">
    <property type="entry name" value="S-adenosyl-L-methionine-dependent methyltransferases"/>
    <property type="match status" value="1"/>
</dbReference>
<dbReference type="Proteomes" id="UP000637002">
    <property type="component" value="Unassembled WGS sequence"/>
</dbReference>
<reference evidence="1" key="1">
    <citation type="journal article" date="2014" name="Int. J. Syst. Evol. Microbiol.">
        <title>Complete genome sequence of Corynebacterium casei LMG S-19264T (=DSM 44701T), isolated from a smear-ripened cheese.</title>
        <authorList>
            <consortium name="US DOE Joint Genome Institute (JGI-PGF)"/>
            <person name="Walter F."/>
            <person name="Albersmeier A."/>
            <person name="Kalinowski J."/>
            <person name="Ruckert C."/>
        </authorList>
    </citation>
    <scope>NUCLEOTIDE SEQUENCE</scope>
    <source>
        <strain evidence="1">CGMCC 1.12919</strain>
    </source>
</reference>
<dbReference type="Pfam" id="PF13489">
    <property type="entry name" value="Methyltransf_23"/>
    <property type="match status" value="1"/>
</dbReference>
<name>A0A916UQ07_9HYPH</name>
<protein>
    <recommendedName>
        <fullName evidence="3">Methyltransferase domain-containing protein</fullName>
    </recommendedName>
</protein>
<dbReference type="AlphaFoldDB" id="A0A916UQ07"/>
<organism evidence="1 2">
    <name type="scientific">Chelatococcus reniformis</name>
    <dbReference type="NCBI Taxonomy" id="1494448"/>
    <lineage>
        <taxon>Bacteria</taxon>
        <taxon>Pseudomonadati</taxon>
        <taxon>Pseudomonadota</taxon>
        <taxon>Alphaproteobacteria</taxon>
        <taxon>Hyphomicrobiales</taxon>
        <taxon>Chelatococcaceae</taxon>
        <taxon>Chelatococcus</taxon>
    </lineage>
</organism>
<keyword evidence="2" id="KW-1185">Reference proteome</keyword>
<gene>
    <name evidence="1" type="ORF">GCM10010994_45790</name>
</gene>
<dbReference type="InterPro" id="IPR029063">
    <property type="entry name" value="SAM-dependent_MTases_sf"/>
</dbReference>
<comment type="caution">
    <text evidence="1">The sequence shown here is derived from an EMBL/GenBank/DDBJ whole genome shotgun (WGS) entry which is preliminary data.</text>
</comment>
<dbReference type="Gene3D" id="3.40.50.150">
    <property type="entry name" value="Vaccinia Virus protein VP39"/>
    <property type="match status" value="1"/>
</dbReference>
<evidence type="ECO:0000313" key="2">
    <source>
        <dbReference type="Proteomes" id="UP000637002"/>
    </source>
</evidence>
<dbReference type="CDD" id="cd02440">
    <property type="entry name" value="AdoMet_MTases"/>
    <property type="match status" value="1"/>
</dbReference>
<proteinExistence type="predicted"/>
<sequence length="237" mass="26491">MTQTITPRCNICGGTDFVDLPGRPKVRCAACGSLERARVCALHIAHTLALGSGSRVLHFAPERGLQALLRDRVGAANYRAVDIAPENYPGLGVQPFDLCRDVFSLPERGYDLIVMNHVLEHIECNYSAVLLRLARALTDGGALLFSVPIDGDDFWDHIVTGSPDEKAERFGPFRHYRNFGRAFIGDTLGMLFRMPERYDLLGAFTEGDLVRANIRPHHWRKFTGASVFVVRRQDVRI</sequence>
<dbReference type="EMBL" id="BMGG01000008">
    <property type="protein sequence ID" value="GGC82728.1"/>
    <property type="molecule type" value="Genomic_DNA"/>
</dbReference>
<evidence type="ECO:0008006" key="3">
    <source>
        <dbReference type="Google" id="ProtNLM"/>
    </source>
</evidence>
<dbReference type="RefSeq" id="WP_188611475.1">
    <property type="nucleotide sequence ID" value="NZ_BMGG01000008.1"/>
</dbReference>
<reference evidence="1" key="2">
    <citation type="submission" date="2020-09" db="EMBL/GenBank/DDBJ databases">
        <authorList>
            <person name="Sun Q."/>
            <person name="Zhou Y."/>
        </authorList>
    </citation>
    <scope>NUCLEOTIDE SEQUENCE</scope>
    <source>
        <strain evidence="1">CGMCC 1.12919</strain>
    </source>
</reference>
<accession>A0A916UQ07</accession>
<evidence type="ECO:0000313" key="1">
    <source>
        <dbReference type="EMBL" id="GGC82728.1"/>
    </source>
</evidence>